<sequence>MFYILPGDRLMFTLMPTIFGVDNSLTRPLLGLMAFVVVSLLTYKPLS</sequence>
<accession>A0ABV0K3B8</accession>
<evidence type="ECO:0000313" key="1">
    <source>
        <dbReference type="EMBL" id="MEP0947274.1"/>
    </source>
</evidence>
<keyword evidence="2" id="KW-1185">Reference proteome</keyword>
<organism evidence="1 2">
    <name type="scientific">Leptolyngbya subtilissima DQ-A4</name>
    <dbReference type="NCBI Taxonomy" id="2933933"/>
    <lineage>
        <taxon>Bacteria</taxon>
        <taxon>Bacillati</taxon>
        <taxon>Cyanobacteriota</taxon>
        <taxon>Cyanophyceae</taxon>
        <taxon>Leptolyngbyales</taxon>
        <taxon>Leptolyngbyaceae</taxon>
        <taxon>Leptolyngbya group</taxon>
        <taxon>Leptolyngbya</taxon>
    </lineage>
</organism>
<evidence type="ECO:0000313" key="2">
    <source>
        <dbReference type="Proteomes" id="UP001482513"/>
    </source>
</evidence>
<proteinExistence type="predicted"/>
<reference evidence="1 2" key="1">
    <citation type="submission" date="2022-04" db="EMBL/GenBank/DDBJ databases">
        <title>Positive selection, recombination, and allopatry shape intraspecific diversity of widespread and dominant cyanobacteria.</title>
        <authorList>
            <person name="Wei J."/>
            <person name="Shu W."/>
            <person name="Hu C."/>
        </authorList>
    </citation>
    <scope>NUCLEOTIDE SEQUENCE [LARGE SCALE GENOMIC DNA]</scope>
    <source>
        <strain evidence="1 2">DQ-A4</strain>
    </source>
</reference>
<dbReference type="EMBL" id="JAMPKX010000003">
    <property type="protein sequence ID" value="MEP0947274.1"/>
    <property type="molecule type" value="Genomic_DNA"/>
</dbReference>
<gene>
    <name evidence="1" type="ORF">NC992_10360</name>
</gene>
<dbReference type="RefSeq" id="WP_190701810.1">
    <property type="nucleotide sequence ID" value="NZ_JAMPKX010000003.1"/>
</dbReference>
<comment type="caution">
    <text evidence="1">The sequence shown here is derived from an EMBL/GenBank/DDBJ whole genome shotgun (WGS) entry which is preliminary data.</text>
</comment>
<dbReference type="Proteomes" id="UP001482513">
    <property type="component" value="Unassembled WGS sequence"/>
</dbReference>
<protein>
    <submittedName>
        <fullName evidence="1">Uncharacterized protein</fullName>
    </submittedName>
</protein>
<name>A0ABV0K3B8_9CYAN</name>